<name>A0A974CDU9_XENLA</name>
<feature type="region of interest" description="Disordered" evidence="1">
    <location>
        <begin position="1"/>
        <end position="26"/>
    </location>
</feature>
<evidence type="ECO:0000313" key="2">
    <source>
        <dbReference type="EMBL" id="OCT71362.1"/>
    </source>
</evidence>
<dbReference type="Proteomes" id="UP000694892">
    <property type="component" value="Chromosome 7L"/>
</dbReference>
<evidence type="ECO:0000256" key="1">
    <source>
        <dbReference type="SAM" id="MobiDB-lite"/>
    </source>
</evidence>
<proteinExistence type="predicted"/>
<accession>A0A974CDU9</accession>
<protein>
    <submittedName>
        <fullName evidence="2">Uncharacterized protein</fullName>
    </submittedName>
</protein>
<gene>
    <name evidence="2" type="ORF">XELAEV_18034342mg</name>
</gene>
<sequence>MLTSNISAGTDRAQRRGTDRALAANSGRHKGSLMIIWCARRQRNLRDAQTGGLWEAYSLFSCSWEPHSICWQPVSPTSSYTDLCSHWDRMFCYTDR</sequence>
<evidence type="ECO:0000313" key="3">
    <source>
        <dbReference type="Proteomes" id="UP000694892"/>
    </source>
</evidence>
<dbReference type="EMBL" id="CM004478">
    <property type="protein sequence ID" value="OCT71362.1"/>
    <property type="molecule type" value="Genomic_DNA"/>
</dbReference>
<organism evidence="2 3">
    <name type="scientific">Xenopus laevis</name>
    <name type="common">African clawed frog</name>
    <dbReference type="NCBI Taxonomy" id="8355"/>
    <lineage>
        <taxon>Eukaryota</taxon>
        <taxon>Metazoa</taxon>
        <taxon>Chordata</taxon>
        <taxon>Craniata</taxon>
        <taxon>Vertebrata</taxon>
        <taxon>Euteleostomi</taxon>
        <taxon>Amphibia</taxon>
        <taxon>Batrachia</taxon>
        <taxon>Anura</taxon>
        <taxon>Pipoidea</taxon>
        <taxon>Pipidae</taxon>
        <taxon>Xenopodinae</taxon>
        <taxon>Xenopus</taxon>
        <taxon>Xenopus</taxon>
    </lineage>
</organism>
<reference evidence="3" key="1">
    <citation type="journal article" date="2016" name="Nature">
        <title>Genome evolution in the allotetraploid frog Xenopus laevis.</title>
        <authorList>
            <person name="Session A.M."/>
            <person name="Uno Y."/>
            <person name="Kwon T."/>
            <person name="Chapman J.A."/>
            <person name="Toyoda A."/>
            <person name="Takahashi S."/>
            <person name="Fukui A."/>
            <person name="Hikosaka A."/>
            <person name="Suzuki A."/>
            <person name="Kondo M."/>
            <person name="van Heeringen S.J."/>
            <person name="Quigley I."/>
            <person name="Heinz S."/>
            <person name="Ogino H."/>
            <person name="Ochi H."/>
            <person name="Hellsten U."/>
            <person name="Lyons J.B."/>
            <person name="Simakov O."/>
            <person name="Putnam N."/>
            <person name="Stites J."/>
            <person name="Kuroki Y."/>
            <person name="Tanaka T."/>
            <person name="Michiue T."/>
            <person name="Watanabe M."/>
            <person name="Bogdanovic O."/>
            <person name="Lister R."/>
            <person name="Georgiou G."/>
            <person name="Paranjpe S.S."/>
            <person name="van Kruijsbergen I."/>
            <person name="Shu S."/>
            <person name="Carlson J."/>
            <person name="Kinoshita T."/>
            <person name="Ohta Y."/>
            <person name="Mawaribuchi S."/>
            <person name="Jenkins J."/>
            <person name="Grimwood J."/>
            <person name="Schmutz J."/>
            <person name="Mitros T."/>
            <person name="Mozaffari S.V."/>
            <person name="Suzuki Y."/>
            <person name="Haramoto Y."/>
            <person name="Yamamoto T.S."/>
            <person name="Takagi C."/>
            <person name="Heald R."/>
            <person name="Miller K."/>
            <person name="Haudenschild C."/>
            <person name="Kitzman J."/>
            <person name="Nakayama T."/>
            <person name="Izutsu Y."/>
            <person name="Robert J."/>
            <person name="Fortriede J."/>
            <person name="Burns K."/>
            <person name="Lotay V."/>
            <person name="Karimi K."/>
            <person name="Yasuoka Y."/>
            <person name="Dichmann D.S."/>
            <person name="Flajnik M.F."/>
            <person name="Houston D.W."/>
            <person name="Shendure J."/>
            <person name="DuPasquier L."/>
            <person name="Vize P.D."/>
            <person name="Zorn A.M."/>
            <person name="Ito M."/>
            <person name="Marcotte E.M."/>
            <person name="Wallingford J.B."/>
            <person name="Ito Y."/>
            <person name="Asashima M."/>
            <person name="Ueno N."/>
            <person name="Matsuda Y."/>
            <person name="Veenstra G.J."/>
            <person name="Fujiyama A."/>
            <person name="Harland R.M."/>
            <person name="Taira M."/>
            <person name="Rokhsar D.S."/>
        </authorList>
    </citation>
    <scope>NUCLEOTIDE SEQUENCE [LARGE SCALE GENOMIC DNA]</scope>
    <source>
        <strain evidence="3">J</strain>
    </source>
</reference>
<dbReference type="AlphaFoldDB" id="A0A974CDU9"/>